<evidence type="ECO:0000256" key="4">
    <source>
        <dbReference type="ARBA" id="ARBA00022679"/>
    </source>
</evidence>
<keyword evidence="11 12" id="KW-0961">Cell wall biogenesis/degradation</keyword>
<accession>A0ABY4STA9</accession>
<dbReference type="InterPro" id="IPR003524">
    <property type="entry name" value="PNAcMuramoyl-5peptid_Trfase"/>
</dbReference>
<comment type="catalytic activity">
    <reaction evidence="12">
        <text>UDP-N-acetyl-alpha-D-muramoyl-L-alanyl-gamma-D-glutamyl-meso-2,6-diaminopimeloyl-D-alanyl-D-alanine + di-trans,octa-cis-undecaprenyl phosphate = di-trans,octa-cis-undecaprenyl diphospho-N-acetyl-alpha-D-muramoyl-L-alanyl-D-glutamyl-meso-2,6-diaminopimeloyl-D-alanyl-D-alanine + UMP</text>
        <dbReference type="Rhea" id="RHEA:28386"/>
        <dbReference type="ChEBI" id="CHEBI:57865"/>
        <dbReference type="ChEBI" id="CHEBI:60392"/>
        <dbReference type="ChEBI" id="CHEBI:61386"/>
        <dbReference type="ChEBI" id="CHEBI:61387"/>
        <dbReference type="EC" id="2.7.8.13"/>
    </reaction>
</comment>
<dbReference type="NCBIfam" id="TIGR00445">
    <property type="entry name" value="mraY"/>
    <property type="match status" value="1"/>
</dbReference>
<feature type="transmembrane region" description="Helical" evidence="12">
    <location>
        <begin position="241"/>
        <end position="258"/>
    </location>
</feature>
<comment type="subcellular location">
    <subcellularLocation>
        <location evidence="12">Cell membrane</location>
        <topology evidence="12">Multi-pass membrane protein</topology>
    </subcellularLocation>
    <subcellularLocation>
        <location evidence="1">Membrane</location>
        <topology evidence="1">Multi-pass membrane protein</topology>
    </subcellularLocation>
</comment>
<keyword evidence="7 12" id="KW-0573">Peptidoglycan synthesis</keyword>
<evidence type="ECO:0000256" key="1">
    <source>
        <dbReference type="ARBA" id="ARBA00004141"/>
    </source>
</evidence>
<evidence type="ECO:0000256" key="9">
    <source>
        <dbReference type="ARBA" id="ARBA00023136"/>
    </source>
</evidence>
<evidence type="ECO:0000256" key="12">
    <source>
        <dbReference type="HAMAP-Rule" id="MF_00038"/>
    </source>
</evidence>
<feature type="transmembrane region" description="Helical" evidence="12">
    <location>
        <begin position="20"/>
        <end position="41"/>
    </location>
</feature>
<dbReference type="PANTHER" id="PTHR22926">
    <property type="entry name" value="PHOSPHO-N-ACETYLMURAMOYL-PENTAPEPTIDE-TRANSFERASE"/>
    <property type="match status" value="1"/>
</dbReference>
<evidence type="ECO:0000256" key="3">
    <source>
        <dbReference type="ARBA" id="ARBA00022618"/>
    </source>
</evidence>
<dbReference type="GO" id="GO:0016740">
    <property type="term" value="F:transferase activity"/>
    <property type="evidence" value="ECO:0007669"/>
    <property type="project" value="UniProtKB-KW"/>
</dbReference>
<dbReference type="EMBL" id="CP097762">
    <property type="protein sequence ID" value="URJ25221.1"/>
    <property type="molecule type" value="Genomic_DNA"/>
</dbReference>
<gene>
    <name evidence="12 14" type="primary">mraY</name>
    <name evidence="14" type="ORF">M9405_00595</name>
</gene>
<evidence type="ECO:0000256" key="2">
    <source>
        <dbReference type="ARBA" id="ARBA00005583"/>
    </source>
</evidence>
<feature type="transmembrane region" description="Helical" evidence="12">
    <location>
        <begin position="98"/>
        <end position="119"/>
    </location>
</feature>
<evidence type="ECO:0000256" key="11">
    <source>
        <dbReference type="ARBA" id="ARBA00023316"/>
    </source>
</evidence>
<keyword evidence="15" id="KW-1185">Reference proteome</keyword>
<comment type="cofactor">
    <cofactor evidence="12">
        <name>Mg(2+)</name>
        <dbReference type="ChEBI" id="CHEBI:18420"/>
    </cofactor>
</comment>
<dbReference type="HAMAP" id="MF_00038">
    <property type="entry name" value="MraY"/>
    <property type="match status" value="1"/>
</dbReference>
<organism evidence="14 15">
    <name type="scientific">Candidatus Blochmannia ocreatus</name>
    <name type="common">nom. nud.</name>
    <dbReference type="NCBI Taxonomy" id="251538"/>
    <lineage>
        <taxon>Bacteria</taxon>
        <taxon>Pseudomonadati</taxon>
        <taxon>Pseudomonadota</taxon>
        <taxon>Gammaproteobacteria</taxon>
        <taxon>Enterobacterales</taxon>
        <taxon>Enterobacteriaceae</taxon>
        <taxon>ant endosymbionts</taxon>
        <taxon>Candidatus Blochmanniella</taxon>
    </lineage>
</organism>
<keyword evidence="12" id="KW-1003">Cell membrane</keyword>
<dbReference type="RefSeq" id="WP_250223352.1">
    <property type="nucleotide sequence ID" value="NZ_CP097762.1"/>
</dbReference>
<keyword evidence="4 12" id="KW-0808">Transferase</keyword>
<evidence type="ECO:0000256" key="8">
    <source>
        <dbReference type="ARBA" id="ARBA00022989"/>
    </source>
</evidence>
<name>A0ABY4STA9_9ENTR</name>
<feature type="transmembrane region" description="Helical" evidence="12">
    <location>
        <begin position="202"/>
        <end position="221"/>
    </location>
</feature>
<proteinExistence type="inferred from homology"/>
<evidence type="ECO:0000256" key="6">
    <source>
        <dbReference type="ARBA" id="ARBA00022960"/>
    </source>
</evidence>
<evidence type="ECO:0000256" key="5">
    <source>
        <dbReference type="ARBA" id="ARBA00022692"/>
    </source>
</evidence>
<comment type="pathway">
    <text evidence="12">Cell wall biogenesis; peptidoglycan biosynthesis.</text>
</comment>
<dbReference type="CDD" id="cd06852">
    <property type="entry name" value="GT_MraY"/>
    <property type="match status" value="1"/>
</dbReference>
<dbReference type="Pfam" id="PF10555">
    <property type="entry name" value="MraY_sig1"/>
    <property type="match status" value="1"/>
</dbReference>
<dbReference type="PANTHER" id="PTHR22926:SF5">
    <property type="entry name" value="PHOSPHO-N-ACETYLMURAMOYL-PENTAPEPTIDE-TRANSFERASE HOMOLOG"/>
    <property type="match status" value="1"/>
</dbReference>
<feature type="transmembrane region" description="Helical" evidence="12">
    <location>
        <begin position="140"/>
        <end position="163"/>
    </location>
</feature>
<reference evidence="14" key="1">
    <citation type="submission" date="2022-05" db="EMBL/GenBank/DDBJ databases">
        <title>Impact of host demography and evolutionary history on endosymbiont molecular evolution: a test in carpenter ants (Genus Camponotus) and their Blochmannia endosymbionts.</title>
        <authorList>
            <person name="Manthey J.D."/>
            <person name="Giron J.C."/>
            <person name="Hruska J.P."/>
        </authorList>
    </citation>
    <scope>NUCLEOTIDE SEQUENCE</scope>
    <source>
        <strain evidence="14">C-006</strain>
    </source>
</reference>
<dbReference type="Proteomes" id="UP001056834">
    <property type="component" value="Chromosome"/>
</dbReference>
<evidence type="ECO:0000313" key="15">
    <source>
        <dbReference type="Proteomes" id="UP001056834"/>
    </source>
</evidence>
<keyword evidence="3 12" id="KW-0132">Cell division</keyword>
<protein>
    <recommendedName>
        <fullName evidence="12 13">Phospho-N-acetylmuramoyl-pentapeptide-transferase</fullName>
        <ecNumber evidence="12 13">2.7.8.13</ecNumber>
    </recommendedName>
    <alternativeName>
        <fullName evidence="12">UDP-MurNAc-pentapeptide phosphotransferase</fullName>
    </alternativeName>
</protein>
<evidence type="ECO:0000313" key="14">
    <source>
        <dbReference type="EMBL" id="URJ25221.1"/>
    </source>
</evidence>
<feature type="transmembrane region" description="Helical" evidence="12">
    <location>
        <begin position="175"/>
        <end position="195"/>
    </location>
</feature>
<dbReference type="PROSITE" id="PS01347">
    <property type="entry name" value="MRAY_1"/>
    <property type="match status" value="1"/>
</dbReference>
<sequence>MLFWLFENIFISFSLDLHTTYSILIRSIISFFSALLLSLSIGKYLIIRLHNLCFYQIIRCDGPKSHIKKQNIPTMGGIIILFAIIVSIMLWSNLSNLYVWYVLFILTTYGFLGFVDDYLKIKRKNTVGLQPRYKYFWQTLIALTLIFVMFLTDTSIIPTQIVIPLLKNCELKLCFFLAIIFAYFAIVGSSNAVNLSDGLDGLVIVPIIFITTGFSIIAYITSNINFSNFLHIPYLHCARELIIVCTSIIGASLGFLWFNAYPARVFMGDVGSLSLGGTLGAISVLLRQELLLLIMGGLFVIETISVVLQISFFKLFKIRIFKMAPIHHHFELIHCPEPRIVVRYWIISVILMLLGLIILLINRW</sequence>
<keyword evidence="10 12" id="KW-0131">Cell cycle</keyword>
<comment type="function">
    <text evidence="12">Catalyzes the initial step of the lipid cycle reactions in the biosynthesis of the cell wall peptidoglycan: transfers peptidoglycan precursor phospho-MurNAc-pentapeptide from UDP-MurNAc-pentapeptide onto the lipid carrier undecaprenyl phosphate, yielding undecaprenyl-pyrophosphoryl-MurNAc-pentapeptide, known as lipid I.</text>
</comment>
<keyword evidence="6 12" id="KW-0133">Cell shape</keyword>
<keyword evidence="5 12" id="KW-0812">Transmembrane</keyword>
<dbReference type="EC" id="2.7.8.13" evidence="12 13"/>
<keyword evidence="9 12" id="KW-0472">Membrane</keyword>
<feature type="transmembrane region" description="Helical" evidence="12">
    <location>
        <begin position="341"/>
        <end position="361"/>
    </location>
</feature>
<keyword evidence="12" id="KW-0479">Metal-binding</keyword>
<feature type="transmembrane region" description="Helical" evidence="12">
    <location>
        <begin position="265"/>
        <end position="286"/>
    </location>
</feature>
<dbReference type="PROSITE" id="PS01348">
    <property type="entry name" value="MRAY_2"/>
    <property type="match status" value="1"/>
</dbReference>
<comment type="similarity">
    <text evidence="2 12">Belongs to the glycosyltransferase 4 family. MraY subfamily.</text>
</comment>
<feature type="transmembrane region" description="Helical" evidence="12">
    <location>
        <begin position="72"/>
        <end position="92"/>
    </location>
</feature>
<keyword evidence="12" id="KW-0460">Magnesium</keyword>
<dbReference type="InterPro" id="IPR000715">
    <property type="entry name" value="Glycosyl_transferase_4"/>
</dbReference>
<keyword evidence="8 12" id="KW-1133">Transmembrane helix</keyword>
<evidence type="ECO:0000256" key="10">
    <source>
        <dbReference type="ARBA" id="ARBA00023306"/>
    </source>
</evidence>
<dbReference type="InterPro" id="IPR018480">
    <property type="entry name" value="PNAcMuramoyl-5peptid_Trfase_CS"/>
</dbReference>
<feature type="transmembrane region" description="Helical" evidence="12">
    <location>
        <begin position="292"/>
        <end position="313"/>
    </location>
</feature>
<evidence type="ECO:0000256" key="7">
    <source>
        <dbReference type="ARBA" id="ARBA00022984"/>
    </source>
</evidence>
<dbReference type="Pfam" id="PF00953">
    <property type="entry name" value="Glycos_transf_4"/>
    <property type="match status" value="1"/>
</dbReference>
<evidence type="ECO:0000256" key="13">
    <source>
        <dbReference type="NCBIfam" id="TIGR00445"/>
    </source>
</evidence>